<dbReference type="RefSeq" id="WP_343339485.1">
    <property type="nucleotide sequence ID" value="NZ_CP154622.1"/>
</dbReference>
<feature type="transmembrane region" description="Helical" evidence="1">
    <location>
        <begin position="42"/>
        <end position="60"/>
    </location>
</feature>
<keyword evidence="1" id="KW-1133">Transmembrane helix</keyword>
<proteinExistence type="predicted"/>
<evidence type="ECO:0000313" key="3">
    <source>
        <dbReference type="Proteomes" id="UP001477947"/>
    </source>
</evidence>
<sequence>MFKLLGTSDYTKKSMLILDSFYLLFILIVMIIDVYISADISTILLLLGIISSMILFFFHSKFEGINDELTEKIISKVNEKCIKYMIPVLTFVGIFLTQRELFSVFFLSIELVGIAIISLMFIFSLLRVILFIYYERKGIYY</sequence>
<evidence type="ECO:0000313" key="2">
    <source>
        <dbReference type="EMBL" id="XAM41611.1"/>
    </source>
</evidence>
<name>A0ABZ3FEI7_9FIRM</name>
<keyword evidence="1" id="KW-0812">Transmembrane</keyword>
<keyword evidence="3" id="KW-1185">Reference proteome</keyword>
<accession>A0ABZ3FEI7</accession>
<gene>
    <name evidence="2" type="ORF">TPELB_19240</name>
</gene>
<keyword evidence="1" id="KW-0472">Membrane</keyword>
<feature type="transmembrane region" description="Helical" evidence="1">
    <location>
        <begin position="16"/>
        <end position="36"/>
    </location>
</feature>
<evidence type="ECO:0000256" key="1">
    <source>
        <dbReference type="SAM" id="Phobius"/>
    </source>
</evidence>
<feature type="transmembrane region" description="Helical" evidence="1">
    <location>
        <begin position="81"/>
        <end position="98"/>
    </location>
</feature>
<dbReference type="Proteomes" id="UP001477947">
    <property type="component" value="Chromosome"/>
</dbReference>
<reference evidence="2 3" key="1">
    <citation type="submission" date="2024-04" db="EMBL/GenBank/DDBJ databases">
        <title>Isolation and characterization of novel acetogenic strains of the genera Terrisporobacter and Acetoanaerobium.</title>
        <authorList>
            <person name="Boeer T."/>
            <person name="Schueler M.A."/>
            <person name="Lueschen A."/>
            <person name="Eysell L."/>
            <person name="Droege J."/>
            <person name="Heinemann M."/>
            <person name="Engelhardt L."/>
            <person name="Basen M."/>
            <person name="Daniel R."/>
        </authorList>
    </citation>
    <scope>NUCLEOTIDE SEQUENCE [LARGE SCALE GENOMIC DNA]</scope>
    <source>
        <strain evidence="2 3">ELB</strain>
    </source>
</reference>
<organism evidence="2 3">
    <name type="scientific">Terrisporobacter petrolearius</name>
    <dbReference type="NCBI Taxonomy" id="1460447"/>
    <lineage>
        <taxon>Bacteria</taxon>
        <taxon>Bacillati</taxon>
        <taxon>Bacillota</taxon>
        <taxon>Clostridia</taxon>
        <taxon>Peptostreptococcales</taxon>
        <taxon>Peptostreptococcaceae</taxon>
        <taxon>Terrisporobacter</taxon>
    </lineage>
</organism>
<dbReference type="EMBL" id="CP154622">
    <property type="protein sequence ID" value="XAM41611.1"/>
    <property type="molecule type" value="Genomic_DNA"/>
</dbReference>
<protein>
    <submittedName>
        <fullName evidence="2">Uncharacterized protein</fullName>
    </submittedName>
</protein>
<feature type="transmembrane region" description="Helical" evidence="1">
    <location>
        <begin position="104"/>
        <end position="134"/>
    </location>
</feature>